<evidence type="ECO:0000313" key="5">
    <source>
        <dbReference type="Proteomes" id="UP000183120"/>
    </source>
</evidence>
<dbReference type="Proteomes" id="UP000183120">
    <property type="component" value="Unassembled WGS sequence"/>
</dbReference>
<dbReference type="PANTHER" id="PTHR10584">
    <property type="entry name" value="SUGAR KINASE"/>
    <property type="match status" value="1"/>
</dbReference>
<dbReference type="GO" id="GO:0016301">
    <property type="term" value="F:kinase activity"/>
    <property type="evidence" value="ECO:0007669"/>
    <property type="project" value="UniProtKB-KW"/>
</dbReference>
<evidence type="ECO:0000259" key="3">
    <source>
        <dbReference type="Pfam" id="PF00294"/>
    </source>
</evidence>
<evidence type="ECO:0000256" key="2">
    <source>
        <dbReference type="ARBA" id="ARBA00022777"/>
    </source>
</evidence>
<dbReference type="PANTHER" id="PTHR10584:SF166">
    <property type="entry name" value="RIBOKINASE"/>
    <property type="match status" value="1"/>
</dbReference>
<evidence type="ECO:0000256" key="1">
    <source>
        <dbReference type="ARBA" id="ARBA00022679"/>
    </source>
</evidence>
<organism evidence="4 5">
    <name type="scientific">Candidatus Gottesmanbacteria bacterium CG1_02_37_22</name>
    <dbReference type="NCBI Taxonomy" id="1805209"/>
    <lineage>
        <taxon>Bacteria</taxon>
        <taxon>Candidatus Gottesmaniibacteriota</taxon>
    </lineage>
</organism>
<dbReference type="SUPFAM" id="SSF53613">
    <property type="entry name" value="Ribokinase-like"/>
    <property type="match status" value="1"/>
</dbReference>
<dbReference type="Pfam" id="PF00294">
    <property type="entry name" value="PfkB"/>
    <property type="match status" value="1"/>
</dbReference>
<dbReference type="InterPro" id="IPR029056">
    <property type="entry name" value="Ribokinase-like"/>
</dbReference>
<dbReference type="Gene3D" id="3.40.1190.20">
    <property type="match status" value="1"/>
</dbReference>
<keyword evidence="1" id="KW-0808">Transferase</keyword>
<dbReference type="STRING" id="1805209.AUJ73_04880"/>
<gene>
    <name evidence="4" type="ORF">AUJ73_04880</name>
</gene>
<keyword evidence="2" id="KW-0418">Kinase</keyword>
<accession>A0A1J4TL09</accession>
<dbReference type="AlphaFoldDB" id="A0A1J4TL09"/>
<dbReference type="EMBL" id="MNUY01000077">
    <property type="protein sequence ID" value="OIO12836.1"/>
    <property type="molecule type" value="Genomic_DNA"/>
</dbReference>
<comment type="caution">
    <text evidence="4">The sequence shown here is derived from an EMBL/GenBank/DDBJ whole genome shotgun (WGS) entry which is preliminary data.</text>
</comment>
<feature type="domain" description="Carbohydrate kinase PfkB" evidence="3">
    <location>
        <begin position="190"/>
        <end position="268"/>
    </location>
</feature>
<evidence type="ECO:0000313" key="4">
    <source>
        <dbReference type="EMBL" id="OIO12836.1"/>
    </source>
</evidence>
<dbReference type="InterPro" id="IPR011611">
    <property type="entry name" value="PfkB_dom"/>
</dbReference>
<proteinExistence type="predicted"/>
<sequence length="295" mass="33205">MKEALLYGDLTIDRNFSDGRLIYEGIGGPPLFMSKMFRILGIQPNIYTNYGTLFPLDELEGAQLYPSQNNEATLLFENSYTGNVRKQTVRMGEKWEVLDLDKLSEEFRNRQDILIVSPLVPNYSLSDFENIPVLFPNSLAVLAPQGLFRRITKDGIVQKGEWDNADEMISLFDIIILSEEDGSNLETKGLEWSRKGSKVVITQAERGCSIFKDGDTVHFPAFEVPKKDVVDSTGAGDIFAATFTYAYNLSADLSKSAIFANAAASLSLRLLPNNLEYTMEDIYKLINTKYKEFIL</sequence>
<protein>
    <recommendedName>
        <fullName evidence="3">Carbohydrate kinase PfkB domain-containing protein</fullName>
    </recommendedName>
</protein>
<name>A0A1J4TL09_9BACT</name>
<reference evidence="4 5" key="1">
    <citation type="journal article" date="2016" name="Environ. Microbiol.">
        <title>Genomic resolution of a cold subsurface aquifer community provides metabolic insights for novel microbes adapted to high CO concentrations.</title>
        <authorList>
            <person name="Probst A.J."/>
            <person name="Castelle C.J."/>
            <person name="Singh A."/>
            <person name="Brown C.T."/>
            <person name="Anantharaman K."/>
            <person name="Sharon I."/>
            <person name="Hug L.A."/>
            <person name="Burstein D."/>
            <person name="Emerson J.B."/>
            <person name="Thomas B.C."/>
            <person name="Banfield J.F."/>
        </authorList>
    </citation>
    <scope>NUCLEOTIDE SEQUENCE [LARGE SCALE GENOMIC DNA]</scope>
    <source>
        <strain evidence="4">CG1_02_37_22</strain>
    </source>
</reference>